<accession>A0ACA9KB35</accession>
<sequence>MYNGNTSHSLLLLSPQMWSVHDFMEAVGQPHVGVYTIIEKFQKEQQKVDYQVKAIIHGAQCSAPKKETIEREKRFDTIIKNQQNFTLMEFLCGIAHNFSL</sequence>
<proteinExistence type="predicted"/>
<organism evidence="1 2">
    <name type="scientific">Dentiscutata heterogama</name>
    <dbReference type="NCBI Taxonomy" id="1316150"/>
    <lineage>
        <taxon>Eukaryota</taxon>
        <taxon>Fungi</taxon>
        <taxon>Fungi incertae sedis</taxon>
        <taxon>Mucoromycota</taxon>
        <taxon>Glomeromycotina</taxon>
        <taxon>Glomeromycetes</taxon>
        <taxon>Diversisporales</taxon>
        <taxon>Gigasporaceae</taxon>
        <taxon>Dentiscutata</taxon>
    </lineage>
</organism>
<comment type="caution">
    <text evidence="1">The sequence shown here is derived from an EMBL/GenBank/DDBJ whole genome shotgun (WGS) entry which is preliminary data.</text>
</comment>
<reference evidence="1" key="1">
    <citation type="submission" date="2021-06" db="EMBL/GenBank/DDBJ databases">
        <authorList>
            <person name="Kallberg Y."/>
            <person name="Tangrot J."/>
            <person name="Rosling A."/>
        </authorList>
    </citation>
    <scope>NUCLEOTIDE SEQUENCE</scope>
    <source>
        <strain evidence="1">IL203A</strain>
    </source>
</reference>
<protein>
    <submittedName>
        <fullName evidence="1">11506_t:CDS:1</fullName>
    </submittedName>
</protein>
<evidence type="ECO:0000313" key="1">
    <source>
        <dbReference type="EMBL" id="CAG8462528.1"/>
    </source>
</evidence>
<name>A0ACA9KB35_9GLOM</name>
<dbReference type="Proteomes" id="UP000789702">
    <property type="component" value="Unassembled WGS sequence"/>
</dbReference>
<gene>
    <name evidence="1" type="ORF">DHETER_LOCUS1349</name>
</gene>
<keyword evidence="2" id="KW-1185">Reference proteome</keyword>
<evidence type="ECO:0000313" key="2">
    <source>
        <dbReference type="Proteomes" id="UP000789702"/>
    </source>
</evidence>
<dbReference type="EMBL" id="CAJVPU010000801">
    <property type="protein sequence ID" value="CAG8462528.1"/>
    <property type="molecule type" value="Genomic_DNA"/>
</dbReference>